<evidence type="ECO:0000313" key="2">
    <source>
        <dbReference type="EMBL" id="SEM65754.1"/>
    </source>
</evidence>
<dbReference type="RefSeq" id="WP_052439498.1">
    <property type="nucleotide sequence ID" value="NZ_BBPN01000061.1"/>
</dbReference>
<gene>
    <name evidence="2" type="ORF">SAMN05414137_14115</name>
</gene>
<sequence>MRVDHALVLARLDPLNSGTVTGRQQTLHLPDAGLTVTADLAQSIRADTYPGVRVRIISLQHGVLDTNVFGFTEHGTFTNAEESLAYGERAAAITLYNQDRVFQPDRCHPDRLRDAIRTYITAFTGLAPAPAPAPTPARQDSRIKISAPAPRTGSAPAARSRR</sequence>
<name>A0A1H8A786_STRJI</name>
<reference evidence="3" key="1">
    <citation type="submission" date="2016-10" db="EMBL/GenBank/DDBJ databases">
        <authorList>
            <person name="Varghese N."/>
        </authorList>
    </citation>
    <scope>NUCLEOTIDE SEQUENCE [LARGE SCALE GENOMIC DNA]</scope>
    <source>
        <strain evidence="3">DSM 45096 / BCRC 16803 / CGMCC 4.1857 / CIP 109030 / JCM 12277 / KCTC 19219 / NBRC 100920 / 33214</strain>
    </source>
</reference>
<dbReference type="OrthoDB" id="4283481at2"/>
<evidence type="ECO:0000313" key="3">
    <source>
        <dbReference type="Proteomes" id="UP000183015"/>
    </source>
</evidence>
<dbReference type="Proteomes" id="UP000183015">
    <property type="component" value="Unassembled WGS sequence"/>
</dbReference>
<proteinExistence type="predicted"/>
<protein>
    <submittedName>
        <fullName evidence="2">Uncharacterized protein</fullName>
    </submittedName>
</protein>
<organism evidence="2 3">
    <name type="scientific">Streptacidiphilus jiangxiensis</name>
    <dbReference type="NCBI Taxonomy" id="235985"/>
    <lineage>
        <taxon>Bacteria</taxon>
        <taxon>Bacillati</taxon>
        <taxon>Actinomycetota</taxon>
        <taxon>Actinomycetes</taxon>
        <taxon>Kitasatosporales</taxon>
        <taxon>Streptomycetaceae</taxon>
        <taxon>Streptacidiphilus</taxon>
    </lineage>
</organism>
<keyword evidence="3" id="KW-1185">Reference proteome</keyword>
<dbReference type="AlphaFoldDB" id="A0A1H8A786"/>
<evidence type="ECO:0000256" key="1">
    <source>
        <dbReference type="SAM" id="MobiDB-lite"/>
    </source>
</evidence>
<dbReference type="EMBL" id="FOAZ01000041">
    <property type="protein sequence ID" value="SEM65754.1"/>
    <property type="molecule type" value="Genomic_DNA"/>
</dbReference>
<feature type="region of interest" description="Disordered" evidence="1">
    <location>
        <begin position="127"/>
        <end position="162"/>
    </location>
</feature>
<accession>A0A1H8A786</accession>
<dbReference type="eggNOG" id="ENOG5031Y85">
    <property type="taxonomic scope" value="Bacteria"/>
</dbReference>
<dbReference type="STRING" id="235985.SAMN05414137_14115"/>